<dbReference type="CDD" id="cd03215">
    <property type="entry name" value="ABC_Carb_Monos_II"/>
    <property type="match status" value="1"/>
</dbReference>
<dbReference type="SMART" id="SM00382">
    <property type="entry name" value="AAA"/>
    <property type="match status" value="2"/>
</dbReference>
<feature type="domain" description="ABC transporter" evidence="10">
    <location>
        <begin position="252"/>
        <end position="498"/>
    </location>
</feature>
<dbReference type="Pfam" id="PF00005">
    <property type="entry name" value="ABC_tran"/>
    <property type="match status" value="2"/>
</dbReference>
<evidence type="ECO:0000313" key="11">
    <source>
        <dbReference type="EMBL" id="MET2831398.1"/>
    </source>
</evidence>
<evidence type="ECO:0000256" key="3">
    <source>
        <dbReference type="ARBA" id="ARBA00011262"/>
    </source>
</evidence>
<dbReference type="SUPFAM" id="SSF52540">
    <property type="entry name" value="P-loop containing nucleoside triphosphate hydrolases"/>
    <property type="match status" value="2"/>
</dbReference>
<dbReference type="EC" id="7.6.2.13" evidence="8"/>
<dbReference type="Gene3D" id="3.40.50.300">
    <property type="entry name" value="P-loop containing nucleotide triphosphate hydrolases"/>
    <property type="match status" value="2"/>
</dbReference>
<dbReference type="EMBL" id="JBEWSZ010000004">
    <property type="protein sequence ID" value="MET2831398.1"/>
    <property type="molecule type" value="Genomic_DNA"/>
</dbReference>
<proteinExistence type="inferred from homology"/>
<dbReference type="InterPro" id="IPR003593">
    <property type="entry name" value="AAA+_ATPase"/>
</dbReference>
<reference evidence="11 12" key="1">
    <citation type="submission" date="2024-06" db="EMBL/GenBank/DDBJ databases">
        <authorList>
            <person name="Kim D.-U."/>
        </authorList>
    </citation>
    <scope>NUCLEOTIDE SEQUENCE [LARGE SCALE GENOMIC DNA]</scope>
    <source>
        <strain evidence="11 12">KACC15460</strain>
    </source>
</reference>
<dbReference type="InterPro" id="IPR003439">
    <property type="entry name" value="ABC_transporter-like_ATP-bd"/>
</dbReference>
<keyword evidence="12" id="KW-1185">Reference proteome</keyword>
<dbReference type="CDD" id="cd03216">
    <property type="entry name" value="ABC_Carb_Monos_I"/>
    <property type="match status" value="1"/>
</dbReference>
<keyword evidence="6 11" id="KW-0067">ATP-binding</keyword>
<dbReference type="InterPro" id="IPR027417">
    <property type="entry name" value="P-loop_NTPase"/>
</dbReference>
<gene>
    <name evidence="11" type="ORF">ABVQ20_31075</name>
</gene>
<organism evidence="11 12">
    <name type="scientific">Mesorhizobium shangrilense</name>
    <dbReference type="NCBI Taxonomy" id="460060"/>
    <lineage>
        <taxon>Bacteria</taxon>
        <taxon>Pseudomonadati</taxon>
        <taxon>Pseudomonadota</taxon>
        <taxon>Alphaproteobacteria</taxon>
        <taxon>Hyphomicrobiales</taxon>
        <taxon>Phyllobacteriaceae</taxon>
        <taxon>Mesorhizobium</taxon>
    </lineage>
</organism>
<keyword evidence="5" id="KW-0547">Nucleotide-binding</keyword>
<name>A0ABV2DNV6_9HYPH</name>
<dbReference type="Proteomes" id="UP001548832">
    <property type="component" value="Unassembled WGS sequence"/>
</dbReference>
<dbReference type="GO" id="GO:0005524">
    <property type="term" value="F:ATP binding"/>
    <property type="evidence" value="ECO:0007669"/>
    <property type="project" value="UniProtKB-KW"/>
</dbReference>
<evidence type="ECO:0000256" key="5">
    <source>
        <dbReference type="ARBA" id="ARBA00022741"/>
    </source>
</evidence>
<comment type="subcellular location">
    <subcellularLocation>
        <location evidence="1">Cell inner membrane</location>
        <topology evidence="1">Peripheral membrane protein</topology>
    </subcellularLocation>
</comment>
<dbReference type="InterPro" id="IPR050107">
    <property type="entry name" value="ABC_carbohydrate_import_ATPase"/>
</dbReference>
<dbReference type="PROSITE" id="PS00211">
    <property type="entry name" value="ABC_TRANSPORTER_1"/>
    <property type="match status" value="1"/>
</dbReference>
<comment type="subunit">
    <text evidence="3">The complex is composed of two ATP-binding proteins (LsrA), two transmembrane proteins (LsrC and LsrD) and a solute-binding protein (LsrB).</text>
</comment>
<evidence type="ECO:0000256" key="7">
    <source>
        <dbReference type="ARBA" id="ARBA00023747"/>
    </source>
</evidence>
<evidence type="ECO:0000256" key="1">
    <source>
        <dbReference type="ARBA" id="ARBA00004417"/>
    </source>
</evidence>
<evidence type="ECO:0000256" key="6">
    <source>
        <dbReference type="ARBA" id="ARBA00022840"/>
    </source>
</evidence>
<dbReference type="PROSITE" id="PS50893">
    <property type="entry name" value="ABC_TRANSPORTER_2"/>
    <property type="match status" value="2"/>
</dbReference>
<evidence type="ECO:0000313" key="12">
    <source>
        <dbReference type="Proteomes" id="UP001548832"/>
    </source>
</evidence>
<comment type="function">
    <text evidence="7">Part of the ABC transporter complex LsrABCD involved in autoinducer 2 (AI-2) import. Responsible for energy coupling to the transport system.</text>
</comment>
<evidence type="ECO:0000256" key="4">
    <source>
        <dbReference type="ARBA" id="ARBA00019459"/>
    </source>
</evidence>
<comment type="catalytic activity">
    <reaction evidence="9">
        <text>ATP + H2O + (2R,4S)-2-methyl-2,3,3,4-tetrahydroxytetrahydrofuran-[AI-2-binding protein]Side 1 = ADP + phosphate + (2R,4S)-2-methyl-2,3,3,4-tetrahydroxytetrahydrofuranSide 2 + [AI-2-binding protein]Side 1.</text>
        <dbReference type="EC" id="7.6.2.13"/>
    </reaction>
</comment>
<accession>A0ABV2DNV6</accession>
<feature type="domain" description="ABC transporter" evidence="10">
    <location>
        <begin position="8"/>
        <end position="241"/>
    </location>
</feature>
<protein>
    <recommendedName>
        <fullName evidence="4">Autoinducer 2 import ATP-binding protein LsrA</fullName>
        <ecNumber evidence="8">7.6.2.13</ecNumber>
    </recommendedName>
</protein>
<dbReference type="PANTHER" id="PTHR43790">
    <property type="entry name" value="CARBOHYDRATE TRANSPORT ATP-BINDING PROTEIN MG119-RELATED"/>
    <property type="match status" value="1"/>
</dbReference>
<comment type="similarity">
    <text evidence="2">Belongs to the ABC transporter superfamily. AI-2 autoinducer porter (TC 3.A.1.2.8) family.</text>
</comment>
<dbReference type="InterPro" id="IPR017871">
    <property type="entry name" value="ABC_transporter-like_CS"/>
</dbReference>
<comment type="caution">
    <text evidence="11">The sequence shown here is derived from an EMBL/GenBank/DDBJ whole genome shotgun (WGS) entry which is preliminary data.</text>
</comment>
<evidence type="ECO:0000256" key="8">
    <source>
        <dbReference type="ARBA" id="ARBA00023798"/>
    </source>
</evidence>
<evidence type="ECO:0000256" key="2">
    <source>
        <dbReference type="ARBA" id="ARBA00009404"/>
    </source>
</evidence>
<evidence type="ECO:0000256" key="9">
    <source>
        <dbReference type="ARBA" id="ARBA00034076"/>
    </source>
</evidence>
<dbReference type="PANTHER" id="PTHR43790:SF2">
    <property type="entry name" value="AUTOINDUCER 2 IMPORT ATP-BINDING PROTEIN LSRA"/>
    <property type="match status" value="1"/>
</dbReference>
<evidence type="ECO:0000259" key="10">
    <source>
        <dbReference type="PROSITE" id="PS50893"/>
    </source>
</evidence>
<sequence length="504" mass="54506">MMERRAVLTVTGLQKSFGGVQALNGVDFDLEAGEIHALCGENGAGKSTLVRMIAGLMSPDEGEIRIDGNLLKPGQLTSVKQVSVVYQELSIIPHLSVLDNVLLGDPDVGQLYIRKRYAARARQTLDQLGLSEVPLDVEAGRLAIAEQQLLEICRAVMRGARILILDEPTASLSDAEIQRVFKTVRWLRESGTAVIYISHRLPEIFALTDRTTVFRNGRRVLTKPTADWTSEELVAEMIGREVKPAHSVRDRTDLQHAPKVLELKALSVAGKYRPVTLDFRAGEVVGVIGQLGSGANALIETLAGLEARHEGSVILNGAAIDVTSLSAAISCGIAYVSEDRGGKSLFLGAPIEVNLTSAILDRLNRAGVLSLGEARKRALDLARRFQIDGRRLPLAASTLSGGNQQKVAIAKSVALEPKVLVLNEPTRGVDVGARTEIYRELQALARQGLVVLFFSTDLEEIRELSQRVITVFRGEIVNDLPVEETAMDSILGDVVRGPGMARAA</sequence>